<comment type="caution">
    <text evidence="3">The sequence shown here is derived from an EMBL/GenBank/DDBJ whole genome shotgun (WGS) entry which is preliminary data.</text>
</comment>
<feature type="compositionally biased region" description="Low complexity" evidence="2">
    <location>
        <begin position="130"/>
        <end position="141"/>
    </location>
</feature>
<gene>
    <name evidence="3" type="ORF">EWM64_g318</name>
</gene>
<reference evidence="3 4" key="1">
    <citation type="submission" date="2019-02" db="EMBL/GenBank/DDBJ databases">
        <title>Genome sequencing of the rare red list fungi Hericium alpestre (H. flagellum).</title>
        <authorList>
            <person name="Buettner E."/>
            <person name="Kellner H."/>
        </authorList>
    </citation>
    <scope>NUCLEOTIDE SEQUENCE [LARGE SCALE GENOMIC DNA]</scope>
    <source>
        <strain evidence="3 4">DSM 108284</strain>
    </source>
</reference>
<proteinExistence type="predicted"/>
<organism evidence="3 4">
    <name type="scientific">Hericium alpestre</name>
    <dbReference type="NCBI Taxonomy" id="135208"/>
    <lineage>
        <taxon>Eukaryota</taxon>
        <taxon>Fungi</taxon>
        <taxon>Dikarya</taxon>
        <taxon>Basidiomycota</taxon>
        <taxon>Agaricomycotina</taxon>
        <taxon>Agaricomycetes</taxon>
        <taxon>Russulales</taxon>
        <taxon>Hericiaceae</taxon>
        <taxon>Hericium</taxon>
    </lineage>
</organism>
<evidence type="ECO:0000313" key="4">
    <source>
        <dbReference type="Proteomes" id="UP000298061"/>
    </source>
</evidence>
<keyword evidence="1" id="KW-0175">Coiled coil</keyword>
<dbReference type="EMBL" id="SFCI01000014">
    <property type="protein sequence ID" value="TFY83698.1"/>
    <property type="molecule type" value="Genomic_DNA"/>
</dbReference>
<dbReference type="STRING" id="135208.A0A4Z0ACZ6"/>
<dbReference type="Proteomes" id="UP000298061">
    <property type="component" value="Unassembled WGS sequence"/>
</dbReference>
<evidence type="ECO:0000256" key="1">
    <source>
        <dbReference type="SAM" id="Coils"/>
    </source>
</evidence>
<name>A0A4Z0ACZ6_9AGAM</name>
<accession>A0A4Z0ACZ6</accession>
<feature type="region of interest" description="Disordered" evidence="2">
    <location>
        <begin position="79"/>
        <end position="161"/>
    </location>
</feature>
<evidence type="ECO:0000313" key="3">
    <source>
        <dbReference type="EMBL" id="TFY83698.1"/>
    </source>
</evidence>
<keyword evidence="4" id="KW-1185">Reference proteome</keyword>
<protein>
    <submittedName>
        <fullName evidence="3">Uncharacterized protein</fullName>
    </submittedName>
</protein>
<evidence type="ECO:0000256" key="2">
    <source>
        <dbReference type="SAM" id="MobiDB-lite"/>
    </source>
</evidence>
<feature type="coiled-coil region" evidence="1">
    <location>
        <begin position="51"/>
        <end position="78"/>
    </location>
</feature>
<sequence length="161" mass="18133">MDPPMVEWFQPVNNGLDSVTNAVKFQFDMLASLVRYYKGKCIHQRQLVERIKDEATEARMLRKTVEELKLENHQLRQYAGFGDGQPSEFTNLNGKRPMTDAYSSVATPLGPNRLTLPPDHQQPKFSQHISEGGRSSGSNSGTPFVPPEKRPGSSRFAQYGH</sequence>
<dbReference type="OrthoDB" id="2535391at2759"/>
<dbReference type="AlphaFoldDB" id="A0A4Z0ACZ6"/>